<feature type="region of interest" description="Disordered" evidence="1">
    <location>
        <begin position="1"/>
        <end position="25"/>
    </location>
</feature>
<dbReference type="RefSeq" id="WP_068686411.1">
    <property type="nucleotide sequence ID" value="NZ_LYPA01000073.1"/>
</dbReference>
<dbReference type="STRING" id="1844972.A7K91_23015"/>
<keyword evidence="3" id="KW-1185">Reference proteome</keyword>
<gene>
    <name evidence="2" type="ORF">A7K91_23015</name>
</gene>
<feature type="compositionally biased region" description="Low complexity" evidence="1">
    <location>
        <begin position="1"/>
        <end position="16"/>
    </location>
</feature>
<proteinExistence type="predicted"/>
<evidence type="ECO:0000256" key="1">
    <source>
        <dbReference type="SAM" id="MobiDB-lite"/>
    </source>
</evidence>
<organism evidence="2 3">
    <name type="scientific">Paenibacillus oryzae</name>
    <dbReference type="NCBI Taxonomy" id="1844972"/>
    <lineage>
        <taxon>Bacteria</taxon>
        <taxon>Bacillati</taxon>
        <taxon>Bacillota</taxon>
        <taxon>Bacilli</taxon>
        <taxon>Bacillales</taxon>
        <taxon>Paenibacillaceae</taxon>
        <taxon>Paenibacillus</taxon>
    </lineage>
</organism>
<dbReference type="AlphaFoldDB" id="A0A1A5YDG8"/>
<comment type="caution">
    <text evidence="2">The sequence shown here is derived from an EMBL/GenBank/DDBJ whole genome shotgun (WGS) entry which is preliminary data.</text>
</comment>
<sequence>MRIHSSISPGPAAASPEQASKGSALERQIAFLQKQVQALKDNKQSRPDSAEAIKELERQISELQQQLNLEKLQENKQKLEEAQRKITEQAELEAAKRQEPDEAVISQQARDLFSAMSGKEELSTLRRTQSLLPTQEERDSFASKITSKALEIQKELVRNTEKQAELARTLLNRSSANELQDPVLLAEELRIINLELEEASSALYPFYTTESMLEETLGGQPGEVMKAAYAIINTLFDPPDLSAFSWEEINTMRRAGMAQAQYIADNYITDDKHKKLFMGSMFQLSAKATLMKREDHIAEVVAAARQRNAGIMKVQQTDGDQMDTKNPFENADTSSLSSFIADMSSRFKQLGPNLSSYLNENLQAFARIFELSSSKQ</sequence>
<evidence type="ECO:0000313" key="2">
    <source>
        <dbReference type="EMBL" id="OBR63440.1"/>
    </source>
</evidence>
<name>A0A1A5YDG8_9BACL</name>
<dbReference type="OrthoDB" id="2627141at2"/>
<dbReference type="Proteomes" id="UP000092024">
    <property type="component" value="Unassembled WGS sequence"/>
</dbReference>
<accession>A0A1A5YDG8</accession>
<reference evidence="2 3" key="1">
    <citation type="submission" date="2016-05" db="EMBL/GenBank/DDBJ databases">
        <title>Paenibacillus oryzae. sp. nov., isolated from the rice root.</title>
        <authorList>
            <person name="Zhang J."/>
            <person name="Zhang X."/>
        </authorList>
    </citation>
    <scope>NUCLEOTIDE SEQUENCE [LARGE SCALE GENOMIC DNA]</scope>
    <source>
        <strain evidence="2 3">1DrF-4</strain>
    </source>
</reference>
<protein>
    <submittedName>
        <fullName evidence="2">Uncharacterized protein</fullName>
    </submittedName>
</protein>
<dbReference type="EMBL" id="LYPA01000073">
    <property type="protein sequence ID" value="OBR63440.1"/>
    <property type="molecule type" value="Genomic_DNA"/>
</dbReference>
<evidence type="ECO:0000313" key="3">
    <source>
        <dbReference type="Proteomes" id="UP000092024"/>
    </source>
</evidence>